<dbReference type="SUPFAM" id="SSF53335">
    <property type="entry name" value="S-adenosyl-L-methionine-dependent methyltransferases"/>
    <property type="match status" value="1"/>
</dbReference>
<comment type="similarity">
    <text evidence="5">Belongs to the class I-like SAM-binding methyltransferase superfamily. C5-methyltransferase family.</text>
</comment>
<proteinExistence type="inferred from homology"/>
<dbReference type="PROSITE" id="PS00095">
    <property type="entry name" value="C5_MTASE_2"/>
    <property type="match status" value="1"/>
</dbReference>
<reference evidence="7" key="1">
    <citation type="submission" date="2019-07" db="EMBL/GenBank/DDBJ databases">
        <title>Hyphodiscus hymeniophilus genome sequencing and assembly.</title>
        <authorList>
            <person name="Kramer G."/>
            <person name="Nodwell J."/>
        </authorList>
    </citation>
    <scope>NUCLEOTIDE SEQUENCE</scope>
    <source>
        <strain evidence="7">ATCC 34498</strain>
    </source>
</reference>
<comment type="caution">
    <text evidence="7">The sequence shown here is derived from an EMBL/GenBank/DDBJ whole genome shotgun (WGS) entry which is preliminary data.</text>
</comment>
<dbReference type="AlphaFoldDB" id="A0A9P7AZY2"/>
<dbReference type="GO" id="GO:0044027">
    <property type="term" value="P:negative regulation of gene expression via chromosomal CpG island methylation"/>
    <property type="evidence" value="ECO:0007669"/>
    <property type="project" value="TreeGrafter"/>
</dbReference>
<dbReference type="Proteomes" id="UP000785200">
    <property type="component" value="Unassembled WGS sequence"/>
</dbReference>
<keyword evidence="8" id="KW-1185">Reference proteome</keyword>
<dbReference type="GO" id="GO:0005634">
    <property type="term" value="C:nucleus"/>
    <property type="evidence" value="ECO:0007669"/>
    <property type="project" value="TreeGrafter"/>
</dbReference>
<dbReference type="InterPro" id="IPR001525">
    <property type="entry name" value="C5_MeTfrase"/>
</dbReference>
<dbReference type="PROSITE" id="PS51679">
    <property type="entry name" value="SAM_MT_C5"/>
    <property type="match status" value="1"/>
</dbReference>
<dbReference type="EC" id="2.1.1.37" evidence="1"/>
<dbReference type="InterPro" id="IPR050390">
    <property type="entry name" value="C5-Methyltransferase"/>
</dbReference>
<dbReference type="Gene3D" id="3.40.50.150">
    <property type="entry name" value="Vaccinia Virus protein VP39"/>
    <property type="match status" value="1"/>
</dbReference>
<dbReference type="Pfam" id="PF00145">
    <property type="entry name" value="DNA_methylase"/>
    <property type="match status" value="2"/>
</dbReference>
<keyword evidence="3 5" id="KW-0808">Transferase</keyword>
<protein>
    <recommendedName>
        <fullName evidence="1">DNA (cytosine-5-)-methyltransferase</fullName>
        <ecNumber evidence="1">2.1.1.37</ecNumber>
    </recommendedName>
</protein>
<dbReference type="GO" id="GO:0003677">
    <property type="term" value="F:DNA binding"/>
    <property type="evidence" value="ECO:0007669"/>
    <property type="project" value="TreeGrafter"/>
</dbReference>
<evidence type="ECO:0000256" key="5">
    <source>
        <dbReference type="PROSITE-ProRule" id="PRU01016"/>
    </source>
</evidence>
<dbReference type="Gene3D" id="3.90.120.10">
    <property type="entry name" value="DNA Methylase, subunit A, domain 2"/>
    <property type="match status" value="1"/>
</dbReference>
<organism evidence="7 8">
    <name type="scientific">Hyphodiscus hymeniophilus</name>
    <dbReference type="NCBI Taxonomy" id="353542"/>
    <lineage>
        <taxon>Eukaryota</taxon>
        <taxon>Fungi</taxon>
        <taxon>Dikarya</taxon>
        <taxon>Ascomycota</taxon>
        <taxon>Pezizomycotina</taxon>
        <taxon>Leotiomycetes</taxon>
        <taxon>Helotiales</taxon>
        <taxon>Hyphodiscaceae</taxon>
        <taxon>Hyphodiscus</taxon>
    </lineage>
</organism>
<feature type="active site" evidence="5">
    <location>
        <position position="635"/>
    </location>
</feature>
<accession>A0A9P7AZY2</accession>
<dbReference type="GO" id="GO:0032259">
    <property type="term" value="P:methylation"/>
    <property type="evidence" value="ECO:0007669"/>
    <property type="project" value="UniProtKB-KW"/>
</dbReference>
<dbReference type="InterPro" id="IPR029063">
    <property type="entry name" value="SAM-dependent_MTases_sf"/>
</dbReference>
<dbReference type="GO" id="GO:0003886">
    <property type="term" value="F:DNA (cytosine-5-)-methyltransferase activity"/>
    <property type="evidence" value="ECO:0007669"/>
    <property type="project" value="UniProtKB-EC"/>
</dbReference>
<evidence type="ECO:0000313" key="8">
    <source>
        <dbReference type="Proteomes" id="UP000785200"/>
    </source>
</evidence>
<keyword evidence="4 5" id="KW-0949">S-adenosyl-L-methionine</keyword>
<evidence type="ECO:0000313" key="7">
    <source>
        <dbReference type="EMBL" id="KAG0651525.1"/>
    </source>
</evidence>
<dbReference type="PANTHER" id="PTHR10629:SF52">
    <property type="entry name" value="DNA (CYTOSINE-5)-METHYLTRANSFERASE 1"/>
    <property type="match status" value="1"/>
</dbReference>
<dbReference type="EMBL" id="VNKQ01000004">
    <property type="protein sequence ID" value="KAG0651525.1"/>
    <property type="molecule type" value="Genomic_DNA"/>
</dbReference>
<dbReference type="PANTHER" id="PTHR10629">
    <property type="entry name" value="CYTOSINE-SPECIFIC METHYLTRANSFERASE"/>
    <property type="match status" value="1"/>
</dbReference>
<name>A0A9P7AZY2_9HELO</name>
<evidence type="ECO:0000256" key="1">
    <source>
        <dbReference type="ARBA" id="ARBA00011975"/>
    </source>
</evidence>
<gene>
    <name evidence="7" type="ORF">D0Z07_1701</name>
</gene>
<keyword evidence="2 5" id="KW-0489">Methyltransferase</keyword>
<sequence>METTATYRSATDSTICPTFLPTLPVSGVAHAPESIWLPWNSFEIHSRTPSRSLLSPDSSVIPLASENSYGQSISNSALDSYTQSTDTSDTVHRISDGISESQRCGSGDLNSLGLENTMGPGTLIDLEELEDHDELWKDEKDLQILRVVEREPSQVGQKSSKNALPNRNLPITAPCVGLESYQYKNMGLRPSKTVELLDGDFLMITDIINNDPLSTSDVTLRGHRLQRCSSMNGLLERKLNEVCFFFEVDLDDSRPVHQQSAIDVSVYEVKRLRIVRKTNQIFPLGRHLSLEAFWNPQDAAMEGGLTARWKYSCTFGSAEERWNNNHKERALEFLREDECSKGAGAADEARRFGWRGETIPGGAYIPRLEADSKAADGISSESVVSFTRITPEMESDCAIIDSPHASLVGANSRKRKAGSNYLGLPSTLRKRRADPFENAALRPASGTNSKKSRRCSLHELELTRQDLNQLSVDGLPDDWRDEYPVDLPDVSSSCQSSDALSIPKRMTEYPLLRHNLSPEIDLCSSDLATPPPAGHIPCDPLSAKVSVTRVPGQMLTYGDAFCGGGGATRGAVMAGLRVQWGFDQWDHACSTWQANFPQAKCFKLWSDDFVRTVRGSNNTKPIDVKVDILHLSPPCQYFSPAHTVDCPNDEVNVASLFAVGDIIRVAKPRVVTLEQTFGIVAARFRKYFNSLIQMFTALGFSLRWSVVNLAQWGLPQRRHRLIIIAACPGEFLPVMPSPTHSDSSSDPNILPFSTVNQTLSRVPKDALNHDLNAVVFPGNKYQAPWNGDTILPRAMTTSGGQNYHPTGSRDFTIREYATLQGFPPNHVFAGFSIKKQIGNAVPPCVAKILFESIKVQMDEFDGVVKERETVVID</sequence>
<evidence type="ECO:0000256" key="4">
    <source>
        <dbReference type="ARBA" id="ARBA00022691"/>
    </source>
</evidence>
<evidence type="ECO:0000256" key="6">
    <source>
        <dbReference type="SAM" id="MobiDB-lite"/>
    </source>
</evidence>
<evidence type="ECO:0000256" key="2">
    <source>
        <dbReference type="ARBA" id="ARBA00022603"/>
    </source>
</evidence>
<dbReference type="PRINTS" id="PR00105">
    <property type="entry name" value="C5METTRFRASE"/>
</dbReference>
<dbReference type="OrthoDB" id="414133at2759"/>
<feature type="region of interest" description="Disordered" evidence="6">
    <location>
        <begin position="433"/>
        <end position="453"/>
    </location>
</feature>
<dbReference type="InterPro" id="IPR031303">
    <property type="entry name" value="C5_meth_CS"/>
</dbReference>
<evidence type="ECO:0000256" key="3">
    <source>
        <dbReference type="ARBA" id="ARBA00022679"/>
    </source>
</evidence>